<feature type="region of interest" description="Disordered" evidence="1">
    <location>
        <begin position="159"/>
        <end position="181"/>
    </location>
</feature>
<dbReference type="Proteomes" id="UP000324233">
    <property type="component" value="Chromosome"/>
</dbReference>
<dbReference type="InterPro" id="IPR023214">
    <property type="entry name" value="HAD_sf"/>
</dbReference>
<dbReference type="KEGG" id="agv:OJF2_42870"/>
<dbReference type="AlphaFoldDB" id="A0A5B9W722"/>
<evidence type="ECO:0000313" key="3">
    <source>
        <dbReference type="Proteomes" id="UP000324233"/>
    </source>
</evidence>
<dbReference type="SUPFAM" id="SSF56784">
    <property type="entry name" value="HAD-like"/>
    <property type="match status" value="1"/>
</dbReference>
<proteinExistence type="predicted"/>
<evidence type="ECO:0000313" key="2">
    <source>
        <dbReference type="EMBL" id="QEH35730.1"/>
    </source>
</evidence>
<sequence>MLGYLIDIDGMIDRGGRLIPGVDRFVDGLREANIPFLVLAGTGRRECHDVAARLRRLGLDVTPYHIFRRAGSAAGLRAAREELAIPADQTVVVGDSEAAILGGVRLQYRTILVLGGRTRAGDLDRHACRPDRVVPSFADLDPHGLEAEFNAARGALAAAPAAPLQPPSHRPRRRPLAATSF</sequence>
<protein>
    <submittedName>
        <fullName evidence="2">UMP phosphatase</fullName>
    </submittedName>
</protein>
<accession>A0A5B9W722</accession>
<dbReference type="RefSeq" id="WP_148595488.1">
    <property type="nucleotide sequence ID" value="NZ_CP042997.1"/>
</dbReference>
<organism evidence="2 3">
    <name type="scientific">Aquisphaera giovannonii</name>
    <dbReference type="NCBI Taxonomy" id="406548"/>
    <lineage>
        <taxon>Bacteria</taxon>
        <taxon>Pseudomonadati</taxon>
        <taxon>Planctomycetota</taxon>
        <taxon>Planctomycetia</taxon>
        <taxon>Isosphaerales</taxon>
        <taxon>Isosphaeraceae</taxon>
        <taxon>Aquisphaera</taxon>
    </lineage>
</organism>
<evidence type="ECO:0000256" key="1">
    <source>
        <dbReference type="SAM" id="MobiDB-lite"/>
    </source>
</evidence>
<reference evidence="2 3" key="1">
    <citation type="submission" date="2019-08" db="EMBL/GenBank/DDBJ databases">
        <title>Deep-cultivation of Planctomycetes and their phenomic and genomic characterization uncovers novel biology.</title>
        <authorList>
            <person name="Wiegand S."/>
            <person name="Jogler M."/>
            <person name="Boedeker C."/>
            <person name="Pinto D."/>
            <person name="Vollmers J."/>
            <person name="Rivas-Marin E."/>
            <person name="Kohn T."/>
            <person name="Peeters S.H."/>
            <person name="Heuer A."/>
            <person name="Rast P."/>
            <person name="Oberbeckmann S."/>
            <person name="Bunk B."/>
            <person name="Jeske O."/>
            <person name="Meyerdierks A."/>
            <person name="Storesund J.E."/>
            <person name="Kallscheuer N."/>
            <person name="Luecker S."/>
            <person name="Lage O.M."/>
            <person name="Pohl T."/>
            <person name="Merkel B.J."/>
            <person name="Hornburger P."/>
            <person name="Mueller R.-W."/>
            <person name="Bruemmer F."/>
            <person name="Labrenz M."/>
            <person name="Spormann A.M."/>
            <person name="Op den Camp H."/>
            <person name="Overmann J."/>
            <person name="Amann R."/>
            <person name="Jetten M.S.M."/>
            <person name="Mascher T."/>
            <person name="Medema M.H."/>
            <person name="Devos D.P."/>
            <person name="Kaster A.-K."/>
            <person name="Ovreas L."/>
            <person name="Rohde M."/>
            <person name="Galperin M.Y."/>
            <person name="Jogler C."/>
        </authorList>
    </citation>
    <scope>NUCLEOTIDE SEQUENCE [LARGE SCALE GENOMIC DNA]</scope>
    <source>
        <strain evidence="2 3">OJF2</strain>
    </source>
</reference>
<dbReference type="Pfam" id="PF13242">
    <property type="entry name" value="Hydrolase_like"/>
    <property type="match status" value="1"/>
</dbReference>
<dbReference type="InterPro" id="IPR036412">
    <property type="entry name" value="HAD-like_sf"/>
</dbReference>
<dbReference type="OrthoDB" id="148966at2"/>
<keyword evidence="3" id="KW-1185">Reference proteome</keyword>
<dbReference type="Gene3D" id="3.40.50.1000">
    <property type="entry name" value="HAD superfamily/HAD-like"/>
    <property type="match status" value="1"/>
</dbReference>
<dbReference type="EMBL" id="CP042997">
    <property type="protein sequence ID" value="QEH35730.1"/>
    <property type="molecule type" value="Genomic_DNA"/>
</dbReference>
<gene>
    <name evidence="2" type="ORF">OJF2_42870</name>
</gene>
<name>A0A5B9W722_9BACT</name>